<name>A0A5N5WB98_STRMB</name>
<dbReference type="Proteomes" id="UP000327000">
    <property type="component" value="Unassembled WGS sequence"/>
</dbReference>
<keyword evidence="2" id="KW-0472">Membrane</keyword>
<reference evidence="3 4" key="1">
    <citation type="journal article" date="2019" name="Microb. Cell Fact.">
        <title>Exploring novel herbicidin analogues by transcriptional regulator overexpression and MS/MS molecular networking.</title>
        <authorList>
            <person name="Shi Y."/>
            <person name="Gu R."/>
            <person name="Li Y."/>
            <person name="Wang X."/>
            <person name="Ren W."/>
            <person name="Li X."/>
            <person name="Wang L."/>
            <person name="Xie Y."/>
            <person name="Hong B."/>
        </authorList>
    </citation>
    <scope>NUCLEOTIDE SEQUENCE [LARGE SCALE GENOMIC DNA]</scope>
    <source>
        <strain evidence="3 4">US-43</strain>
    </source>
</reference>
<feature type="transmembrane region" description="Helical" evidence="2">
    <location>
        <begin position="32"/>
        <end position="53"/>
    </location>
</feature>
<evidence type="ECO:0000256" key="1">
    <source>
        <dbReference type="SAM" id="MobiDB-lite"/>
    </source>
</evidence>
<proteinExistence type="predicted"/>
<dbReference type="RefSeq" id="WP_152263042.1">
    <property type="nucleotide sequence ID" value="NZ_JBFADJ010000006.1"/>
</dbReference>
<feature type="compositionally biased region" description="Basic and acidic residues" evidence="1">
    <location>
        <begin position="1"/>
        <end position="14"/>
    </location>
</feature>
<organism evidence="3 4">
    <name type="scientific">Streptomyces mobaraensis</name>
    <name type="common">Streptoverticillium mobaraense</name>
    <dbReference type="NCBI Taxonomy" id="35621"/>
    <lineage>
        <taxon>Bacteria</taxon>
        <taxon>Bacillati</taxon>
        <taxon>Actinomycetota</taxon>
        <taxon>Actinomycetes</taxon>
        <taxon>Kitasatosporales</taxon>
        <taxon>Streptomycetaceae</taxon>
        <taxon>Streptomyces</taxon>
    </lineage>
</organism>
<sequence>MDTDDGRERKDGVGERAAPAAPAGLSRPARCVIALGALVVALVTAVHLGMMFLHVAPPNTVSKQHASTIADYVLPEFEQNWKFFAPNPLQQNIHVQVRGQVRAPDGKVTVTPWTDLSAQDGAAIHHNPLPSHARQNQLRRAWDFYLSWHDDQGRPLGKRSPLAEEYLRRLAVSRIVLDRDAGDLERVQLRSVTSNVAPPPWSKGQTGDPVLRELAWWTVGAEDLKVVRAW</sequence>
<keyword evidence="2" id="KW-0812">Transmembrane</keyword>
<dbReference type="AlphaFoldDB" id="A0A5N5WB98"/>
<keyword evidence="2" id="KW-1133">Transmembrane helix</keyword>
<evidence type="ECO:0000313" key="4">
    <source>
        <dbReference type="Proteomes" id="UP000327000"/>
    </source>
</evidence>
<protein>
    <submittedName>
        <fullName evidence="3">Uncharacterized protein</fullName>
    </submittedName>
</protein>
<evidence type="ECO:0000256" key="2">
    <source>
        <dbReference type="SAM" id="Phobius"/>
    </source>
</evidence>
<dbReference type="EMBL" id="VOKX01000014">
    <property type="protein sequence ID" value="KAB7848395.1"/>
    <property type="molecule type" value="Genomic_DNA"/>
</dbReference>
<accession>A0A5N5WB98</accession>
<dbReference type="OrthoDB" id="9342777at2"/>
<feature type="region of interest" description="Disordered" evidence="1">
    <location>
        <begin position="1"/>
        <end position="21"/>
    </location>
</feature>
<dbReference type="Pfam" id="PF19136">
    <property type="entry name" value="DUF5819"/>
    <property type="match status" value="1"/>
</dbReference>
<evidence type="ECO:0000313" key="3">
    <source>
        <dbReference type="EMBL" id="KAB7848395.1"/>
    </source>
</evidence>
<gene>
    <name evidence="3" type="ORF">FRZ00_08775</name>
</gene>
<comment type="caution">
    <text evidence="3">The sequence shown here is derived from an EMBL/GenBank/DDBJ whole genome shotgun (WGS) entry which is preliminary data.</text>
</comment>
<dbReference type="InterPro" id="IPR043857">
    <property type="entry name" value="DUF5819"/>
</dbReference>
<keyword evidence="4" id="KW-1185">Reference proteome</keyword>